<evidence type="ECO:0000313" key="4">
    <source>
        <dbReference type="EMBL" id="GAT49772.1"/>
    </source>
</evidence>
<feature type="compositionally biased region" description="Basic residues" evidence="1">
    <location>
        <begin position="223"/>
        <end position="233"/>
    </location>
</feature>
<evidence type="ECO:0000256" key="1">
    <source>
        <dbReference type="SAM" id="MobiDB-lite"/>
    </source>
</evidence>
<feature type="region of interest" description="Disordered" evidence="1">
    <location>
        <begin position="1011"/>
        <end position="1078"/>
    </location>
</feature>
<feature type="region of interest" description="Disordered" evidence="1">
    <location>
        <begin position="1390"/>
        <end position="1411"/>
    </location>
</feature>
<dbReference type="SUPFAM" id="SSF48425">
    <property type="entry name" value="Sec7 domain"/>
    <property type="match status" value="1"/>
</dbReference>
<feature type="region of interest" description="Disordered" evidence="1">
    <location>
        <begin position="133"/>
        <end position="153"/>
    </location>
</feature>
<dbReference type="InterPro" id="IPR000904">
    <property type="entry name" value="Sec7_dom"/>
</dbReference>
<feature type="compositionally biased region" description="Polar residues" evidence="1">
    <location>
        <begin position="328"/>
        <end position="348"/>
    </location>
</feature>
<evidence type="ECO:0000259" key="2">
    <source>
        <dbReference type="PROSITE" id="PS50003"/>
    </source>
</evidence>
<dbReference type="Gene3D" id="1.10.1000.11">
    <property type="entry name" value="Arf Nucleotide-binding Site Opener,domain 2"/>
    <property type="match status" value="1"/>
</dbReference>
<feature type="compositionally biased region" description="Basic and acidic residues" evidence="1">
    <location>
        <begin position="1023"/>
        <end position="1036"/>
    </location>
</feature>
<sequence>MGRFSLGSSHQDAPLPPTYQEASSSSPAVLVSQTTTTQVTHTVFSLPLPLWRKRSQLRVEKDLPPTPPDDDEGDETGPVFVAPKAAIGSSSAALAHASLGLGLPHAADMNTIVFAAGPSEARQLRRVKSSALRATSVYEPGPANESPKPHTRGISLTESKAKQEEQPQPKVSLARRASFWSRRKSAALEVHAPDRDEIPVPPPSLPSMLPLTPFTIDDLSPPRHGKGLSRSHSARAGPGSAAEASPQPRSRRSTRRPATADSSTRSPMLKPPTPPPPLPPTPITPASRPRAQTNPPLLYRLSMNLFSSSSSSPSPSLAHPPPLIHDSPLNSPSISASNSPRPSLQRPTSVIPKPEIDHESPEIYLNRLLLTVSKAEVAGVLAASADPFHTRALRAYIGNFDFAGDPLDIALRKLLMHVGLPRETQQIDRVMEAFAGRYLECNPNLFASDDHPYILAFSLIMLHTDAFNKSNKRKMTKVDYVKNTRLPGVPPEVLDCFYDNIVVTPFIFVEDPLDVDGQRAAAVTPTRTLSFGNPLASSTSSSGSLLGKPNKLDVYYLIANNLLDPLRVDVDLLVPRENPFSFTGTTGPWSESELRVAFTHPASIEIPAANPRVSTFSVSPNGPVALTPNSTNFPDIAQLSSILSVTKVGYLNKKDDLLEGGKKSANRKWRPWSVILSGSQLHFFRDPALASTIAFQLQDADGVVALPHPIAAPEERLAVHDLVAVHDRSYKKHEFVFRLVLASGRQSLLQAEDEDQLNEWVARINYASAFKTTGVRMRPAAMSNRDVQLTGVAAATSHLHDLQHAQTAAHRSRKWDHEASRDLMEMLSGEPASPVRRSAPQRRGTATSVVETDVPTAPEIDGADQFKATFDQVKAELAAGYPAVPAAAAVPLATSPLPSRAHIIGSKVRELDSKISTVQSQLDSDLRFVRNIGTLTPFQRATRERLTAAVQTAAKRIMHLRLEMAKLSCHREVLSNDLTAESIDWTQAKKIALQAAAETLQIRGDEHLPRTVVTFPESAGSTGDRKRSSSSHRPDSTADSFHSALDFSEDTMSSFLSTSPRRDDSSQSSMTSVHETTPALARRASLAASDGPDTPSHEKFYTALENPEPAEDWNQTRLGQRVSLVRVPSTIRISTAHGQYVHGLFWLCSTLYLRPRARLARSPPALACEARVTEYPGRRIMPDKKLLHKARKLSRVFREGEPAPFLSSTAKEALLSNAGASASNGSLGGASAETETSTRPSSINASSTEQLRRKASRLSRQSMENIPPPSSRQSLDSSAHGSIRPPSIKRSQSLWTRQPAADEGDDEAAKDFQDRYLSNFGTMSERQRALNVKRARKMTQLFGQEPPAELMQIQDARESQDVDASRDSMAFSALFASASSPLRDRANSVSSVAEPMDGETPAPVENGTENDHTAFQDRRRRAAKLSRFFGVGFADIASLPEAPSPSTRMEVDVKISNKRFWGFNERPKDTDMQDAIHKLRELKAS</sequence>
<keyword evidence="5" id="KW-1185">Reference proteome</keyword>
<name>A0ABQ0LF92_MYCCL</name>
<feature type="region of interest" description="Disordered" evidence="1">
    <location>
        <begin position="829"/>
        <end position="849"/>
    </location>
</feature>
<reference evidence="4" key="1">
    <citation type="submission" date="2014-09" db="EMBL/GenBank/DDBJ databases">
        <title>Genome sequence of the luminous mushroom Mycena chlorophos for searching fungal bioluminescence genes.</title>
        <authorList>
            <person name="Tanaka Y."/>
            <person name="Kasuga D."/>
            <person name="Oba Y."/>
            <person name="Hase S."/>
            <person name="Sato K."/>
            <person name="Oba Y."/>
            <person name="Sakakibara Y."/>
        </authorList>
    </citation>
    <scope>NUCLEOTIDE SEQUENCE</scope>
</reference>
<dbReference type="PANTHER" id="PTHR10663">
    <property type="entry name" value="GUANYL-NUCLEOTIDE EXCHANGE FACTOR"/>
    <property type="match status" value="1"/>
</dbReference>
<dbReference type="SMART" id="SM00233">
    <property type="entry name" value="PH"/>
    <property type="match status" value="1"/>
</dbReference>
<dbReference type="InterPro" id="IPR011993">
    <property type="entry name" value="PH-like_dom_sf"/>
</dbReference>
<dbReference type="InterPro" id="IPR023394">
    <property type="entry name" value="Sec7_C_sf"/>
</dbReference>
<feature type="domain" description="PH" evidence="2">
    <location>
        <begin position="644"/>
        <end position="769"/>
    </location>
</feature>
<feature type="region of interest" description="Disordered" evidence="1">
    <location>
        <begin position="309"/>
        <end position="355"/>
    </location>
</feature>
<dbReference type="InterPro" id="IPR041681">
    <property type="entry name" value="PH_9"/>
</dbReference>
<protein>
    <submittedName>
        <fullName evidence="4">Sec7 domain protein</fullName>
    </submittedName>
</protein>
<dbReference type="EMBL" id="DF845807">
    <property type="protein sequence ID" value="GAT49772.1"/>
    <property type="molecule type" value="Genomic_DNA"/>
</dbReference>
<feature type="compositionally biased region" description="Polar residues" evidence="1">
    <location>
        <begin position="1233"/>
        <end position="1249"/>
    </location>
</feature>
<feature type="compositionally biased region" description="Polar residues" evidence="1">
    <location>
        <begin position="1066"/>
        <end position="1075"/>
    </location>
</feature>
<dbReference type="InterPro" id="IPR001849">
    <property type="entry name" value="PH_domain"/>
</dbReference>
<accession>A0ABQ0LF92</accession>
<feature type="compositionally biased region" description="Low complexity" evidence="1">
    <location>
        <begin position="256"/>
        <end position="266"/>
    </location>
</feature>
<dbReference type="SUPFAM" id="SSF50729">
    <property type="entry name" value="PH domain-like"/>
    <property type="match status" value="1"/>
</dbReference>
<dbReference type="PROSITE" id="PS50003">
    <property type="entry name" value="PH_DOMAIN"/>
    <property type="match status" value="1"/>
</dbReference>
<dbReference type="Pfam" id="PF01369">
    <property type="entry name" value="Sec7"/>
    <property type="match status" value="1"/>
</dbReference>
<feature type="compositionally biased region" description="Polar residues" evidence="1">
    <location>
        <begin position="1"/>
        <end position="11"/>
    </location>
</feature>
<dbReference type="CDD" id="cd00171">
    <property type="entry name" value="Sec7"/>
    <property type="match status" value="1"/>
</dbReference>
<evidence type="ECO:0000259" key="3">
    <source>
        <dbReference type="PROSITE" id="PS50190"/>
    </source>
</evidence>
<proteinExistence type="predicted"/>
<dbReference type="PANTHER" id="PTHR10663:SF405">
    <property type="entry name" value="ARF GUANINE NUCLEOTIDE EXCHANGE FACTOR SYT1"/>
    <property type="match status" value="1"/>
</dbReference>
<feature type="domain" description="SEC7" evidence="3">
    <location>
        <begin position="337"/>
        <end position="504"/>
    </location>
</feature>
<dbReference type="Gene3D" id="2.30.29.30">
    <property type="entry name" value="Pleckstrin-homology domain (PH domain)/Phosphotyrosine-binding domain (PTB)"/>
    <property type="match status" value="1"/>
</dbReference>
<dbReference type="PROSITE" id="PS50190">
    <property type="entry name" value="SEC7"/>
    <property type="match status" value="1"/>
</dbReference>
<dbReference type="InterPro" id="IPR035999">
    <property type="entry name" value="Sec7_dom_sf"/>
</dbReference>
<feature type="compositionally biased region" description="Low complexity" evidence="1">
    <location>
        <begin position="1220"/>
        <end position="1232"/>
    </location>
</feature>
<feature type="compositionally biased region" description="Pro residues" evidence="1">
    <location>
        <begin position="269"/>
        <end position="283"/>
    </location>
</feature>
<organism evidence="4 5">
    <name type="scientific">Mycena chlorophos</name>
    <name type="common">Agaric fungus</name>
    <name type="synonym">Agaricus chlorophos</name>
    <dbReference type="NCBI Taxonomy" id="658473"/>
    <lineage>
        <taxon>Eukaryota</taxon>
        <taxon>Fungi</taxon>
        <taxon>Dikarya</taxon>
        <taxon>Basidiomycota</taxon>
        <taxon>Agaricomycotina</taxon>
        <taxon>Agaricomycetes</taxon>
        <taxon>Agaricomycetidae</taxon>
        <taxon>Agaricales</taxon>
        <taxon>Marasmiineae</taxon>
        <taxon>Mycenaceae</taxon>
        <taxon>Mycena</taxon>
    </lineage>
</organism>
<gene>
    <name evidence="4" type="ORF">MCHLO_07061</name>
</gene>
<evidence type="ECO:0000313" key="5">
    <source>
        <dbReference type="Proteomes" id="UP000815677"/>
    </source>
</evidence>
<dbReference type="Proteomes" id="UP000815677">
    <property type="component" value="Unassembled WGS sequence"/>
</dbReference>
<feature type="compositionally biased region" description="Polar residues" evidence="1">
    <location>
        <begin position="1050"/>
        <end position="1059"/>
    </location>
</feature>
<feature type="region of interest" description="Disordered" evidence="1">
    <location>
        <begin position="158"/>
        <end position="177"/>
    </location>
</feature>
<dbReference type="SMART" id="SM00222">
    <property type="entry name" value="Sec7"/>
    <property type="match status" value="1"/>
</dbReference>
<feature type="region of interest" description="Disordered" evidence="1">
    <location>
        <begin position="1220"/>
        <end position="1308"/>
    </location>
</feature>
<feature type="region of interest" description="Disordered" evidence="1">
    <location>
        <begin position="1"/>
        <end position="30"/>
    </location>
</feature>
<feature type="region of interest" description="Disordered" evidence="1">
    <location>
        <begin position="191"/>
        <end position="294"/>
    </location>
</feature>
<feature type="compositionally biased region" description="Polar residues" evidence="1">
    <location>
        <begin position="1271"/>
        <end position="1280"/>
    </location>
</feature>
<dbReference type="Pfam" id="PF15410">
    <property type="entry name" value="PH_9"/>
    <property type="match status" value="1"/>
</dbReference>